<evidence type="ECO:0000256" key="1">
    <source>
        <dbReference type="SAM" id="SignalP"/>
    </source>
</evidence>
<name>A0A0L0W5A3_9BASI</name>
<keyword evidence="1" id="KW-0732">Signal</keyword>
<dbReference type="AlphaFoldDB" id="A0A0L0W5A3"/>
<feature type="chain" id="PRO_5005550923" description="Ig-like domain-containing protein" evidence="1">
    <location>
        <begin position="29"/>
        <end position="174"/>
    </location>
</feature>
<accession>A0A0L0W5A3</accession>
<comment type="caution">
    <text evidence="2">The sequence shown here is derived from an EMBL/GenBank/DDBJ whole genome shotgun (WGS) entry which is preliminary data.</text>
</comment>
<keyword evidence="3" id="KW-1185">Reference proteome</keyword>
<gene>
    <name evidence="2" type="ORF">PSTG_00015</name>
</gene>
<reference evidence="3" key="1">
    <citation type="submission" date="2014-03" db="EMBL/GenBank/DDBJ databases">
        <title>The Genome Sequence of Puccinia striiformis f. sp. tritici PST-78.</title>
        <authorList>
            <consortium name="The Broad Institute Genome Sequencing Platform"/>
            <person name="Cuomo C."/>
            <person name="Hulbert S."/>
            <person name="Chen X."/>
            <person name="Walker B."/>
            <person name="Young S.K."/>
            <person name="Zeng Q."/>
            <person name="Gargeya S."/>
            <person name="Fitzgerald M."/>
            <person name="Haas B."/>
            <person name="Abouelleil A."/>
            <person name="Alvarado L."/>
            <person name="Arachchi H.M."/>
            <person name="Berlin A.M."/>
            <person name="Chapman S.B."/>
            <person name="Goldberg J."/>
            <person name="Griggs A."/>
            <person name="Gujja S."/>
            <person name="Hansen M."/>
            <person name="Howarth C."/>
            <person name="Imamovic A."/>
            <person name="Larimer J."/>
            <person name="McCowan C."/>
            <person name="Montmayeur A."/>
            <person name="Murphy C."/>
            <person name="Neiman D."/>
            <person name="Pearson M."/>
            <person name="Priest M."/>
            <person name="Roberts A."/>
            <person name="Saif S."/>
            <person name="Shea T."/>
            <person name="Sisk P."/>
            <person name="Sykes S."/>
            <person name="Wortman J."/>
            <person name="Nusbaum C."/>
            <person name="Birren B."/>
        </authorList>
    </citation>
    <scope>NUCLEOTIDE SEQUENCE [LARGE SCALE GENOMIC DNA]</scope>
    <source>
        <strain evidence="3">race PST-78</strain>
    </source>
</reference>
<sequence length="174" mass="18776">MALLKSSDKFRVFILVIALGFARHQVLAANSMTCEDSFSPTENPQVYSCMGKQGTQSCQLNSCVVSKNQPWASATFKNCGVYSLAVTGRVGRGGRGGRGRETTGAEIPGDPRFTVQPQSYTKFPGGLAVLDRDPGKGWYTCLVADNAINAQRASQYLSASNQLVTRNLINLFSI</sequence>
<evidence type="ECO:0000313" key="3">
    <source>
        <dbReference type="Proteomes" id="UP000054564"/>
    </source>
</evidence>
<organism evidence="2 3">
    <name type="scientific">Puccinia striiformis f. sp. tritici PST-78</name>
    <dbReference type="NCBI Taxonomy" id="1165861"/>
    <lineage>
        <taxon>Eukaryota</taxon>
        <taxon>Fungi</taxon>
        <taxon>Dikarya</taxon>
        <taxon>Basidiomycota</taxon>
        <taxon>Pucciniomycotina</taxon>
        <taxon>Pucciniomycetes</taxon>
        <taxon>Pucciniales</taxon>
        <taxon>Pucciniaceae</taxon>
        <taxon>Puccinia</taxon>
    </lineage>
</organism>
<protein>
    <recommendedName>
        <fullName evidence="4">Ig-like domain-containing protein</fullName>
    </recommendedName>
</protein>
<proteinExistence type="predicted"/>
<feature type="signal peptide" evidence="1">
    <location>
        <begin position="1"/>
        <end position="28"/>
    </location>
</feature>
<evidence type="ECO:0000313" key="2">
    <source>
        <dbReference type="EMBL" id="KNF06699.1"/>
    </source>
</evidence>
<dbReference type="Proteomes" id="UP000054564">
    <property type="component" value="Unassembled WGS sequence"/>
</dbReference>
<evidence type="ECO:0008006" key="4">
    <source>
        <dbReference type="Google" id="ProtNLM"/>
    </source>
</evidence>
<dbReference type="EMBL" id="AJIL01000002">
    <property type="protein sequence ID" value="KNF06699.1"/>
    <property type="molecule type" value="Genomic_DNA"/>
</dbReference>
<dbReference type="OrthoDB" id="10287518at2759"/>